<evidence type="ECO:0000313" key="2">
    <source>
        <dbReference type="Proteomes" id="UP001501321"/>
    </source>
</evidence>
<dbReference type="InterPro" id="IPR009078">
    <property type="entry name" value="Ferritin-like_SF"/>
</dbReference>
<gene>
    <name evidence="1" type="primary">miaE</name>
    <name evidence="1" type="ORF">GCM10023095_00510</name>
</gene>
<reference evidence="2" key="1">
    <citation type="journal article" date="2019" name="Int. J. Syst. Evol. Microbiol.">
        <title>The Global Catalogue of Microorganisms (GCM) 10K type strain sequencing project: providing services to taxonomists for standard genome sequencing and annotation.</title>
        <authorList>
            <consortium name="The Broad Institute Genomics Platform"/>
            <consortium name="The Broad Institute Genome Sequencing Center for Infectious Disease"/>
            <person name="Wu L."/>
            <person name="Ma J."/>
        </authorList>
    </citation>
    <scope>NUCLEOTIDE SEQUENCE [LARGE SCALE GENOMIC DNA]</scope>
    <source>
        <strain evidence="2">JCM 32226</strain>
    </source>
</reference>
<dbReference type="InterPro" id="IPR012347">
    <property type="entry name" value="Ferritin-like"/>
</dbReference>
<dbReference type="RefSeq" id="WP_345008878.1">
    <property type="nucleotide sequence ID" value="NZ_BAABFC010000001.1"/>
</dbReference>
<dbReference type="Proteomes" id="UP001501321">
    <property type="component" value="Unassembled WGS sequence"/>
</dbReference>
<comment type="caution">
    <text evidence="1">The sequence shown here is derived from an EMBL/GenBank/DDBJ whole genome shotgun (WGS) entry which is preliminary data.</text>
</comment>
<dbReference type="EMBL" id="BAABFC010000001">
    <property type="protein sequence ID" value="GAA4492289.1"/>
    <property type="molecule type" value="Genomic_DNA"/>
</dbReference>
<sequence length="252" mass="28234">MPIDDYADLLIPIHAFLHCPTPIPWLSAAVQAPDLLLQDHANCELKAALTAHSLIRRYCLPREHRHRLPALSFYDGLEAVPDKDEVLGRRLTTEDERRVFDLLTPGPLLSKLVRLIQEELHHYAQVRELMAARGIPEHPLPAGRYAKGLLAAVRTHEPACLVDRLIVGAYIEARSCERFACLVPLVDEELGRFYLSLLRSEARHYQDYLSLAQSLSPTSIAPRVALFGALEAELISTPDPQLRFHSGVPLAP</sequence>
<dbReference type="PANTHER" id="PTHR42637:SF1">
    <property type="entry name" value="TRNA 2-(METHYLSULFANYL)-N(6)-ISOPENTENYLADENOSINE(37) HYDROXYLASE"/>
    <property type="match status" value="1"/>
</dbReference>
<dbReference type="PIRSF" id="PIRSF020736">
    <property type="entry name" value="MiaE"/>
    <property type="match status" value="1"/>
</dbReference>
<keyword evidence="2" id="KW-1185">Reference proteome</keyword>
<proteinExistence type="predicted"/>
<name>A0ABP8PU67_9GAMM</name>
<dbReference type="Pfam" id="PF06175">
    <property type="entry name" value="MiaE"/>
    <property type="match status" value="1"/>
</dbReference>
<dbReference type="InterPro" id="IPR010386">
    <property type="entry name" value="tRNA-Hydrxlase_MiaE"/>
</dbReference>
<accession>A0ABP8PU67</accession>
<evidence type="ECO:0000313" key="1">
    <source>
        <dbReference type="EMBL" id="GAA4492289.1"/>
    </source>
</evidence>
<protein>
    <submittedName>
        <fullName evidence="1">tRNA isopentenyl-2-thiomethyl-A-37 hydroxylase MiaE</fullName>
    </submittedName>
</protein>
<dbReference type="Gene3D" id="1.20.1260.10">
    <property type="match status" value="1"/>
</dbReference>
<dbReference type="PANTHER" id="PTHR42637">
    <property type="entry name" value="TRNA-(MS[2]IO[6]A)-HYDROXYLASE"/>
    <property type="match status" value="1"/>
</dbReference>
<organism evidence="1 2">
    <name type="scientific">Pseudaeromonas paramecii</name>
    <dbReference type="NCBI Taxonomy" id="2138166"/>
    <lineage>
        <taxon>Bacteria</taxon>
        <taxon>Pseudomonadati</taxon>
        <taxon>Pseudomonadota</taxon>
        <taxon>Gammaproteobacteria</taxon>
        <taxon>Aeromonadales</taxon>
        <taxon>Aeromonadaceae</taxon>
        <taxon>Pseudaeromonas</taxon>
    </lineage>
</organism>
<dbReference type="SUPFAM" id="SSF47240">
    <property type="entry name" value="Ferritin-like"/>
    <property type="match status" value="1"/>
</dbReference>